<evidence type="ECO:0000313" key="3">
    <source>
        <dbReference type="EMBL" id="KAL3694058.1"/>
    </source>
</evidence>
<accession>A0ABD3HRJ4</accession>
<protein>
    <recommendedName>
        <fullName evidence="2">FCP1 homology domain-containing protein</fullName>
    </recommendedName>
</protein>
<sequence length="1391" mass="157763">MVQGHVEKRRGNNGMDRGEESPTRASSDVEEVHVEDLDQDVDPNANPHDEDDVASEDEPGLEPIDMQHMLVHTNRTEHSGPWPRRLDADDVFERLIKFEEEKRKGKRKTTTAPPRNTKKPRPVESVPEEPFDPMTKFSEKDEKKALKTDFEKYRHMYPFGPTSVYHIPVEKIREAPLIFVYKSINFQYVLDTYYNMITKSHFTPQIADLLPFSQKDSSPIVLETYAKTHKLNWSEDLSLVRALIADPDVVFLAISGQHSSRAQQLLLLEVRVPEDVREQNRYRRSRILNGGFDPTKYHDISYLDNKNNETQVFVPSFVECLNQARAQWITLRRPKSTQGSTTKNDPFDQFKSIVCQTMDRRSYKEVLPLVYCSDETYAAFEQFVKRWKEGKIPDVHGTIGPSKDPRTGLVCDRDVSQLFVNRFRPINGLSDEDLKLAWTVLEEGKVWVTKPARYQGPEDVVSLKDFCKVLKATRDLEKRILKYWNTSYKEQHGSWGILARAYSISEKWLERMLKFIPEKGDKEAVLEEASSSEEESNKNKKKTKKKTVEVLPSQITTAIHRLYTAKHGIAAPSRQEPLHILHLPSVCQYKLTLDEQLNCKLVFLDVTHPNLVLWGKPEFCSFIGIVRDLTVSKEFTGVSVMEYGQQLVDFTSAIKEMKDAKVIFEVGCYENERPVRKTNLAKPTWQLVYAFVSLGPEEYKPKLVDNFDYRSHSCELRYKTWKEEFTLDKGVGSEAVNVKNKAPRWDFVGIEPPETSKPYVHPGSKRRFFCTRLLNNFSSEGTTVLDFFSGGVFAREALLSSRDVIYFASSQLEAEFMAKFGKLLQTHSNRVREWFETYKKKHGGHVEVEAPPQQAEQSGAVTVADLTTHFVPDGSVMASAIERLVSVSYECTNFNPSSGRVPLTCLCYFFSLANCPQISYQARVEEDESNPPGDLSNPQDWGASTTHIEQGASTTQNEQGASTAQNEQGASTAQNEQGASTAQEPRIIGTPQSGEEFPLANILSQPRSVEATEVASPVQASDRNDNSEPIAGVPVTADNAADEVPPAVDEGRPEDNATAAAEEANAQIPGNTSSEKPVIQPQPKSKKKGALALTDKSLWPALDFMQMDNTLVKPVDLLPRKLLILDVEGLLLYAEGFMDKTSRTDFATHYGITPHYLFSGEQYNKFLFMWDYNKALDTKEKWTRDNRQISLLLKPLKAVWERYSDFNARNTLLVDVNPYRASANPENTGIFPVPYIGSRSDTYLTSVLLPYLEGLSQAYDIREYVLEHALQGSQRPLHFRATSRGLPGLLHKFSAQAVETYVPPLLTKRKILKLTDYEKDVLRRLPHIDELGDHDCVACARLLGLSWNQSLEDDLTTVGLSDENRAMHSSTKASVKYARDFLLEFKNVNFA</sequence>
<feature type="compositionally biased region" description="Low complexity" evidence="1">
    <location>
        <begin position="1056"/>
        <end position="1066"/>
    </location>
</feature>
<feature type="region of interest" description="Disordered" evidence="1">
    <location>
        <begin position="526"/>
        <end position="546"/>
    </location>
</feature>
<feature type="region of interest" description="Disordered" evidence="1">
    <location>
        <begin position="1"/>
        <end position="68"/>
    </location>
</feature>
<dbReference type="EMBL" id="JBJQOH010000003">
    <property type="protein sequence ID" value="KAL3694058.1"/>
    <property type="molecule type" value="Genomic_DNA"/>
</dbReference>
<feature type="compositionally biased region" description="Basic and acidic residues" evidence="1">
    <location>
        <begin position="1"/>
        <end position="22"/>
    </location>
</feature>
<evidence type="ECO:0000313" key="4">
    <source>
        <dbReference type="Proteomes" id="UP001633002"/>
    </source>
</evidence>
<dbReference type="Proteomes" id="UP001633002">
    <property type="component" value="Unassembled WGS sequence"/>
</dbReference>
<dbReference type="InterPro" id="IPR004274">
    <property type="entry name" value="FCP1_dom"/>
</dbReference>
<evidence type="ECO:0000256" key="1">
    <source>
        <dbReference type="SAM" id="MobiDB-lite"/>
    </source>
</evidence>
<comment type="caution">
    <text evidence="3">The sequence shown here is derived from an EMBL/GenBank/DDBJ whole genome shotgun (WGS) entry which is preliminary data.</text>
</comment>
<gene>
    <name evidence="3" type="ORF">R1sor_007709</name>
</gene>
<feature type="region of interest" description="Disordered" evidence="1">
    <location>
        <begin position="102"/>
        <end position="135"/>
    </location>
</feature>
<feature type="region of interest" description="Disordered" evidence="1">
    <location>
        <begin position="924"/>
        <end position="983"/>
    </location>
</feature>
<dbReference type="SUPFAM" id="SSF56784">
    <property type="entry name" value="HAD-like"/>
    <property type="match status" value="1"/>
</dbReference>
<dbReference type="InterPro" id="IPR036412">
    <property type="entry name" value="HAD-like_sf"/>
</dbReference>
<feature type="compositionally biased region" description="Acidic residues" evidence="1">
    <location>
        <begin position="49"/>
        <end position="60"/>
    </location>
</feature>
<dbReference type="InterPro" id="IPR023214">
    <property type="entry name" value="HAD_sf"/>
</dbReference>
<name>A0ABD3HRJ4_9MARC</name>
<reference evidence="3 4" key="1">
    <citation type="submission" date="2024-09" db="EMBL/GenBank/DDBJ databases">
        <title>Chromosome-scale assembly of Riccia sorocarpa.</title>
        <authorList>
            <person name="Paukszto L."/>
        </authorList>
    </citation>
    <scope>NUCLEOTIDE SEQUENCE [LARGE SCALE GENOMIC DNA]</scope>
    <source>
        <strain evidence="3">LP-2024</strain>
        <tissue evidence="3">Aerial parts of the thallus</tissue>
    </source>
</reference>
<dbReference type="Pfam" id="PF03031">
    <property type="entry name" value="NIF"/>
    <property type="match status" value="1"/>
</dbReference>
<evidence type="ECO:0000259" key="2">
    <source>
        <dbReference type="Pfam" id="PF03031"/>
    </source>
</evidence>
<keyword evidence="4" id="KW-1185">Reference proteome</keyword>
<proteinExistence type="predicted"/>
<dbReference type="Gene3D" id="3.40.50.1000">
    <property type="entry name" value="HAD superfamily/HAD-like"/>
    <property type="match status" value="1"/>
</dbReference>
<feature type="domain" description="FCP1 homology" evidence="2">
    <location>
        <begin position="1168"/>
        <end position="1262"/>
    </location>
</feature>
<feature type="region of interest" description="Disordered" evidence="1">
    <location>
        <begin position="1010"/>
        <end position="1090"/>
    </location>
</feature>
<organism evidence="3 4">
    <name type="scientific">Riccia sorocarpa</name>
    <dbReference type="NCBI Taxonomy" id="122646"/>
    <lineage>
        <taxon>Eukaryota</taxon>
        <taxon>Viridiplantae</taxon>
        <taxon>Streptophyta</taxon>
        <taxon>Embryophyta</taxon>
        <taxon>Marchantiophyta</taxon>
        <taxon>Marchantiopsida</taxon>
        <taxon>Marchantiidae</taxon>
        <taxon>Marchantiales</taxon>
        <taxon>Ricciaceae</taxon>
        <taxon>Riccia</taxon>
    </lineage>
</organism>
<feature type="compositionally biased region" description="Polar residues" evidence="1">
    <location>
        <begin position="936"/>
        <end position="983"/>
    </location>
</feature>